<dbReference type="InterPro" id="IPR020850">
    <property type="entry name" value="GED_dom"/>
</dbReference>
<dbReference type="GO" id="GO:0016559">
    <property type="term" value="P:peroxisome fission"/>
    <property type="evidence" value="ECO:0007669"/>
    <property type="project" value="TreeGrafter"/>
</dbReference>
<evidence type="ECO:0000256" key="2">
    <source>
        <dbReference type="ARBA" id="ARBA00023134"/>
    </source>
</evidence>
<feature type="transmembrane region" description="Helical" evidence="3">
    <location>
        <begin position="610"/>
        <end position="633"/>
    </location>
</feature>
<dbReference type="FunFam" id="3.40.50.300:FF:001425">
    <property type="entry name" value="Dynamin GTPase, putative"/>
    <property type="match status" value="1"/>
</dbReference>
<dbReference type="InterPro" id="IPR036047">
    <property type="entry name" value="F-box-like_dom_sf"/>
</dbReference>
<feature type="domain" description="GED" evidence="5">
    <location>
        <begin position="1237"/>
        <end position="1328"/>
    </location>
</feature>
<dbReference type="STRING" id="336963.C4JGS7"/>
<dbReference type="SUPFAM" id="SSF81383">
    <property type="entry name" value="F-box domain"/>
    <property type="match status" value="1"/>
</dbReference>
<dbReference type="GO" id="GO:0003924">
    <property type="term" value="F:GTPase activity"/>
    <property type="evidence" value="ECO:0007669"/>
    <property type="project" value="InterPro"/>
</dbReference>
<keyword evidence="1" id="KW-0547">Nucleotide-binding</keyword>
<dbReference type="GeneID" id="8441961"/>
<dbReference type="Pfam" id="PF00646">
    <property type="entry name" value="F-box"/>
    <property type="match status" value="1"/>
</dbReference>
<keyword evidence="8" id="KW-1185">Reference proteome</keyword>
<dbReference type="GO" id="GO:0048312">
    <property type="term" value="P:intracellular distribution of mitochondria"/>
    <property type="evidence" value="ECO:0007669"/>
    <property type="project" value="TreeGrafter"/>
</dbReference>
<keyword evidence="2" id="KW-0342">GTP-binding</keyword>
<evidence type="ECO:0000259" key="5">
    <source>
        <dbReference type="PROSITE" id="PS51388"/>
    </source>
</evidence>
<dbReference type="PROSITE" id="PS50181">
    <property type="entry name" value="FBOX"/>
    <property type="match status" value="1"/>
</dbReference>
<evidence type="ECO:0000313" key="7">
    <source>
        <dbReference type="EMBL" id="EEP77740.1"/>
    </source>
</evidence>
<evidence type="ECO:0000313" key="8">
    <source>
        <dbReference type="Proteomes" id="UP000002058"/>
    </source>
</evidence>
<evidence type="ECO:0008006" key="9">
    <source>
        <dbReference type="Google" id="ProtNLM"/>
    </source>
</evidence>
<sequence length="1342" mass="149564">MYQPGNLELLDLPAELLQLILLHCSTPSFLQLSRTCRTIYDLASSCREVVFTHLRKTPGLQTSLDSLSTEELFLILKARTAEHLYGANFHSDLTNYIFKTGIIDNCASALREGKDPNAALVEKGGSRVLLYHIQSGEAKLRNILEAPYERPGRVKIVKAVFCRDGSVAVLQKYEPIQLPGEAETERVHPFVEEATRPFKTAGYHLIIYHHASEPAKVPRVTFAAFRDVQGYHPTAVDVWDLSTVAIAWEHDIVYADRMILLHTIPVHGDVTEDPANIFLTYQSTRLTSESELGVIPSIVRIDLNDHASQVLYYQSSTTLYNRYVNLPAPNSTSPESLHWTRNVCNASFNQRFIPFSIGVPFYCTHETRPQNNRDYCHWKYLALGIGTHPVEKRDGCVLAPLRSHLPALIAVGTFQTSTGADVSTGGPSSLAYGAIRSATTPFPESSPHLPEGSVSQSQTGMWSTVILEGDQGDEWEYYPQHMKSADGVVELKPVILQPGAVCFSLQFSRSEDELIALTDKGLMKWDLGPAGRGFKVKKLLDMEDKVEAVRTKYSILVGFFLSCLFSIVTVTMETLLFPNMPAASCLSMGEYPENSGGSPLLKPLGCLGKLFTFWLGVFAAIFSFIPSALWALATMESHANDLQPQILLQSKDHGELLNVIDLLRSQGVSRYVHLPQLIVCGDQSSGKSSVLEAVSGIRFPAKENLCTQFATELILRRAAEEKVTVEIIPGAERSEEEKKKLAAFSAPIAHTEDVPSIIEAAKKVMGLDTDMKSISDDILRVEICGPRQSHLTLVDLPGVVHSETRQHSTLDVAMISSLVNSYMANRRSIILAVVSASNDLAVQVVTKLARNHDLGGRRTLGIITKPDMLPEGSDNERDFVALARNENVVFRLGWHVLRNRDYKTKGYSAQERNELEKQFFSQGVWTALPSSILGIEALKPRLSAVLRDQIISELPNLTKDVSDGIAGCERTLAKLGEPRSTSQEQRLHLARVSQTFTSLIQAAIDGVYSHDFFGDARSVGDSSRRLRAVVRNTLTDFSSEMRQRGQKTTIVEDGVQPEPFALPPQITRTDFIKEVCELMKQNRARELPGTFNPLVIGDLFFEHASRWDQIVQNYAEKILKATREFLKVALAYCSDDATQQALMVEIIGPAMEKCANRLNDKIAEILWPYTKSHPITYNHYFIENLQKIRQAQTHSVLADKLRSIFGSGGFITGSHNVEDLISSLNRVTEYDMDRYAASEAVHCMEAYYKVAMKVLVDNFAVLAIERCVLAELPRIFTPEVALTLDDKALETIAAETEESKIERRRNLEKLERLRSGLQILTRLAFHRDPGLWITGSSSFKQI</sequence>
<dbReference type="HOGENOM" id="CLU_258290_0_0_1"/>
<dbReference type="InterPro" id="IPR000375">
    <property type="entry name" value="Dynamin_stalk"/>
</dbReference>
<dbReference type="PRINTS" id="PR00195">
    <property type="entry name" value="DYNAMIN"/>
</dbReference>
<dbReference type="GO" id="GO:0005525">
    <property type="term" value="F:GTP binding"/>
    <property type="evidence" value="ECO:0007669"/>
    <property type="project" value="InterPro"/>
</dbReference>
<dbReference type="eggNOG" id="KOG0446">
    <property type="taxonomic scope" value="Eukaryota"/>
</dbReference>
<dbReference type="SMART" id="SM00053">
    <property type="entry name" value="DYNc"/>
    <property type="match status" value="1"/>
</dbReference>
<feature type="domain" description="F-box" evidence="4">
    <location>
        <begin position="6"/>
        <end position="54"/>
    </location>
</feature>
<dbReference type="Proteomes" id="UP000002058">
    <property type="component" value="Unassembled WGS sequence"/>
</dbReference>
<evidence type="ECO:0000259" key="4">
    <source>
        <dbReference type="PROSITE" id="PS50181"/>
    </source>
</evidence>
<dbReference type="InterPro" id="IPR022812">
    <property type="entry name" value="Dynamin"/>
</dbReference>
<dbReference type="KEGG" id="ure:UREG_02589"/>
<dbReference type="PROSITE" id="PS51388">
    <property type="entry name" value="GED"/>
    <property type="match status" value="1"/>
</dbReference>
<dbReference type="InterPro" id="IPR027417">
    <property type="entry name" value="P-loop_NTPase"/>
</dbReference>
<dbReference type="CDD" id="cd08771">
    <property type="entry name" value="DLP_1"/>
    <property type="match status" value="1"/>
</dbReference>
<keyword evidence="3" id="KW-0472">Membrane</keyword>
<proteinExistence type="predicted"/>
<dbReference type="SMART" id="SM00256">
    <property type="entry name" value="FBOX"/>
    <property type="match status" value="1"/>
</dbReference>
<feature type="transmembrane region" description="Helical" evidence="3">
    <location>
        <begin position="553"/>
        <end position="577"/>
    </location>
</feature>
<dbReference type="GO" id="GO:0016020">
    <property type="term" value="C:membrane"/>
    <property type="evidence" value="ECO:0007669"/>
    <property type="project" value="TreeGrafter"/>
</dbReference>
<dbReference type="PROSITE" id="PS51718">
    <property type="entry name" value="G_DYNAMIN_2"/>
    <property type="match status" value="1"/>
</dbReference>
<dbReference type="OrthoDB" id="415706at2759"/>
<dbReference type="InterPro" id="IPR030381">
    <property type="entry name" value="G_DYNAMIN_dom"/>
</dbReference>
<gene>
    <name evidence="7" type="ORF">UREG_02589</name>
</gene>
<accession>C4JGS7</accession>
<feature type="domain" description="Dynamin-type G" evidence="6">
    <location>
        <begin position="671"/>
        <end position="955"/>
    </location>
</feature>
<dbReference type="GO" id="GO:0008017">
    <property type="term" value="F:microtubule binding"/>
    <property type="evidence" value="ECO:0007669"/>
    <property type="project" value="TreeGrafter"/>
</dbReference>
<dbReference type="VEuPathDB" id="FungiDB:UREG_02589"/>
<dbReference type="RefSeq" id="XP_002543073.1">
    <property type="nucleotide sequence ID" value="XM_002543027.1"/>
</dbReference>
<evidence type="ECO:0000256" key="3">
    <source>
        <dbReference type="SAM" id="Phobius"/>
    </source>
</evidence>
<dbReference type="SUPFAM" id="SSF52540">
    <property type="entry name" value="P-loop containing nucleoside triphosphate hydrolases"/>
    <property type="match status" value="1"/>
</dbReference>
<dbReference type="EMBL" id="CH476615">
    <property type="protein sequence ID" value="EEP77740.1"/>
    <property type="molecule type" value="Genomic_DNA"/>
</dbReference>
<dbReference type="Pfam" id="PF00350">
    <property type="entry name" value="Dynamin_N"/>
    <property type="match status" value="1"/>
</dbReference>
<dbReference type="PANTHER" id="PTHR11566">
    <property type="entry name" value="DYNAMIN"/>
    <property type="match status" value="1"/>
</dbReference>
<dbReference type="Gene3D" id="3.40.50.300">
    <property type="entry name" value="P-loop containing nucleotide triphosphate hydrolases"/>
    <property type="match status" value="1"/>
</dbReference>
<dbReference type="InParanoid" id="C4JGS7"/>
<dbReference type="GO" id="GO:0005874">
    <property type="term" value="C:microtubule"/>
    <property type="evidence" value="ECO:0007669"/>
    <property type="project" value="TreeGrafter"/>
</dbReference>
<evidence type="ECO:0000259" key="6">
    <source>
        <dbReference type="PROSITE" id="PS51718"/>
    </source>
</evidence>
<evidence type="ECO:0000256" key="1">
    <source>
        <dbReference type="ARBA" id="ARBA00022741"/>
    </source>
</evidence>
<dbReference type="PANTHER" id="PTHR11566:SF149">
    <property type="entry name" value="GTPASE, PUTATIVE (AFU_ORTHOLOGUE AFUA_6G11890)-RELATED"/>
    <property type="match status" value="1"/>
</dbReference>
<protein>
    <recommendedName>
        <fullName evidence="9">F-box domain-containing protein</fullName>
    </recommendedName>
</protein>
<dbReference type="GO" id="GO:0005739">
    <property type="term" value="C:mitochondrion"/>
    <property type="evidence" value="ECO:0007669"/>
    <property type="project" value="TreeGrafter"/>
</dbReference>
<dbReference type="Pfam" id="PF01031">
    <property type="entry name" value="Dynamin_M"/>
    <property type="match status" value="1"/>
</dbReference>
<name>C4JGS7_UNCRE</name>
<dbReference type="InterPro" id="IPR001401">
    <property type="entry name" value="Dynamin_GTPase"/>
</dbReference>
<dbReference type="GO" id="GO:0006897">
    <property type="term" value="P:endocytosis"/>
    <property type="evidence" value="ECO:0007669"/>
    <property type="project" value="TreeGrafter"/>
</dbReference>
<keyword evidence="3" id="KW-0812">Transmembrane</keyword>
<dbReference type="GO" id="GO:0000266">
    <property type="term" value="P:mitochondrial fission"/>
    <property type="evidence" value="ECO:0007669"/>
    <property type="project" value="TreeGrafter"/>
</dbReference>
<organism evidence="7 8">
    <name type="scientific">Uncinocarpus reesii (strain UAMH 1704)</name>
    <dbReference type="NCBI Taxonomy" id="336963"/>
    <lineage>
        <taxon>Eukaryota</taxon>
        <taxon>Fungi</taxon>
        <taxon>Dikarya</taxon>
        <taxon>Ascomycota</taxon>
        <taxon>Pezizomycotina</taxon>
        <taxon>Eurotiomycetes</taxon>
        <taxon>Eurotiomycetidae</taxon>
        <taxon>Onygenales</taxon>
        <taxon>Onygenaceae</taxon>
        <taxon>Uncinocarpus</taxon>
    </lineage>
</organism>
<dbReference type="CDD" id="cd09917">
    <property type="entry name" value="F-box_SF"/>
    <property type="match status" value="1"/>
</dbReference>
<dbReference type="InterPro" id="IPR001810">
    <property type="entry name" value="F-box_dom"/>
</dbReference>
<dbReference type="InterPro" id="IPR045063">
    <property type="entry name" value="Dynamin_N"/>
</dbReference>
<reference evidence="8" key="1">
    <citation type="journal article" date="2009" name="Genome Res.">
        <title>Comparative genomic analyses of the human fungal pathogens Coccidioides and their relatives.</title>
        <authorList>
            <person name="Sharpton T.J."/>
            <person name="Stajich J.E."/>
            <person name="Rounsley S.D."/>
            <person name="Gardner M.J."/>
            <person name="Wortman J.R."/>
            <person name="Jordar V.S."/>
            <person name="Maiti R."/>
            <person name="Kodira C.D."/>
            <person name="Neafsey D.E."/>
            <person name="Zeng Q."/>
            <person name="Hung C.-Y."/>
            <person name="McMahan C."/>
            <person name="Muszewska A."/>
            <person name="Grynberg M."/>
            <person name="Mandel M.A."/>
            <person name="Kellner E.M."/>
            <person name="Barker B.M."/>
            <person name="Galgiani J.N."/>
            <person name="Orbach M.J."/>
            <person name="Kirkland T.N."/>
            <person name="Cole G.T."/>
            <person name="Henn M.R."/>
            <person name="Birren B.W."/>
            <person name="Taylor J.W."/>
        </authorList>
    </citation>
    <scope>NUCLEOTIDE SEQUENCE [LARGE SCALE GENOMIC DNA]</scope>
    <source>
        <strain evidence="8">UAMH 1704</strain>
    </source>
</reference>
<keyword evidence="3" id="KW-1133">Transmembrane helix</keyword>